<accession>A0A432XWN9</accession>
<feature type="domain" description="Polysaccharide pyruvyl transferase" evidence="1">
    <location>
        <begin position="13"/>
        <end position="309"/>
    </location>
</feature>
<dbReference type="OrthoDB" id="6058856at2"/>
<sequence>MLNIEIKGIGFHNKGAELMLNAIIDHFTSISPNVRFIVELPVSRRQLKQFNLHLKTRYLRRGHNIVRFLNFLPKFILHKLNIVKASEINMVIDASGYAYGDPFPPRAIRNKLALELESLKQAGTPIILMPQAFGPFKKDSVRSAFLPILEQADIIFARDEQSLNYLNDIAKVTTRVERAPDFTSLVTADEYPHFKPGPKSLCLIPNLKMLQHTKLAENYLDFFRALLCKAKKSGYEPFLLVHEEAEDKPVCDKLLENLKDYEFPVIIPATAKECKWVIGRSRLVVSSRYHGLISALSQATPVFATSWSHKYQALLNDYDSSDKLVDLSSVNTEVERVLEILKSDEALNTIRKHLQHNAETQRQETLKMWATIDSLLSSKFSV</sequence>
<evidence type="ECO:0000313" key="2">
    <source>
        <dbReference type="EMBL" id="RUO53165.1"/>
    </source>
</evidence>
<evidence type="ECO:0000259" key="1">
    <source>
        <dbReference type="Pfam" id="PF04230"/>
    </source>
</evidence>
<dbReference type="PANTHER" id="PTHR36836">
    <property type="entry name" value="COLANIC ACID BIOSYNTHESIS PROTEIN WCAK"/>
    <property type="match status" value="1"/>
</dbReference>
<comment type="caution">
    <text evidence="2">The sequence shown here is derived from an EMBL/GenBank/DDBJ whole genome shotgun (WGS) entry which is preliminary data.</text>
</comment>
<protein>
    <recommendedName>
        <fullName evidence="1">Polysaccharide pyruvyl transferase domain-containing protein</fullName>
    </recommendedName>
</protein>
<name>A0A432XWN9_9GAMM</name>
<reference evidence="3" key="1">
    <citation type="journal article" date="2018" name="Front. Microbiol.">
        <title>Genome-Based Analysis Reveals the Taxonomy and Diversity of the Family Idiomarinaceae.</title>
        <authorList>
            <person name="Liu Y."/>
            <person name="Lai Q."/>
            <person name="Shao Z."/>
        </authorList>
    </citation>
    <scope>NUCLEOTIDE SEQUENCE [LARGE SCALE GENOMIC DNA]</scope>
    <source>
        <strain evidence="3">BH195</strain>
    </source>
</reference>
<dbReference type="RefSeq" id="WP_126763872.1">
    <property type="nucleotide sequence ID" value="NZ_JBHLTZ010000012.1"/>
</dbReference>
<dbReference type="Proteomes" id="UP000287198">
    <property type="component" value="Unassembled WGS sequence"/>
</dbReference>
<dbReference type="PANTHER" id="PTHR36836:SF1">
    <property type="entry name" value="COLANIC ACID BIOSYNTHESIS PROTEIN WCAK"/>
    <property type="match status" value="1"/>
</dbReference>
<dbReference type="AlphaFoldDB" id="A0A432XWN9"/>
<dbReference type="InterPro" id="IPR007345">
    <property type="entry name" value="Polysacch_pyruvyl_Trfase"/>
</dbReference>
<gene>
    <name evidence="2" type="ORF">CWI69_09090</name>
</gene>
<dbReference type="EMBL" id="PIPW01000002">
    <property type="protein sequence ID" value="RUO53165.1"/>
    <property type="molecule type" value="Genomic_DNA"/>
</dbReference>
<evidence type="ECO:0000313" key="3">
    <source>
        <dbReference type="Proteomes" id="UP000287198"/>
    </source>
</evidence>
<keyword evidence="3" id="KW-1185">Reference proteome</keyword>
<organism evidence="2 3">
    <name type="scientific">Pseudidiomarina halophila</name>
    <dbReference type="NCBI Taxonomy" id="1449799"/>
    <lineage>
        <taxon>Bacteria</taxon>
        <taxon>Pseudomonadati</taxon>
        <taxon>Pseudomonadota</taxon>
        <taxon>Gammaproteobacteria</taxon>
        <taxon>Alteromonadales</taxon>
        <taxon>Idiomarinaceae</taxon>
        <taxon>Pseudidiomarina</taxon>
    </lineage>
</organism>
<dbReference type="Pfam" id="PF04230">
    <property type="entry name" value="PS_pyruv_trans"/>
    <property type="match status" value="1"/>
</dbReference>
<proteinExistence type="predicted"/>